<feature type="chain" id="PRO_5040948403" description="Glucosidase II beta subunit N-terminal domain-containing protein" evidence="1">
    <location>
        <begin position="24"/>
        <end position="506"/>
    </location>
</feature>
<accession>A0A9W7AH41</accession>
<dbReference type="EMBL" id="BRXY01000119">
    <property type="protein sequence ID" value="GMH67645.1"/>
    <property type="molecule type" value="Genomic_DNA"/>
</dbReference>
<dbReference type="Pfam" id="PF12999">
    <property type="entry name" value="PRKCSH-like"/>
    <property type="match status" value="1"/>
</dbReference>
<dbReference type="OrthoDB" id="28322at2759"/>
<evidence type="ECO:0000313" key="3">
    <source>
        <dbReference type="EMBL" id="GMH67645.1"/>
    </source>
</evidence>
<dbReference type="PANTHER" id="PTHR12630">
    <property type="entry name" value="N-LINKED OLIGOSACCHARIDE PROCESSING"/>
    <property type="match status" value="1"/>
</dbReference>
<name>A0A9W7AH41_9STRA</name>
<proteinExistence type="predicted"/>
<evidence type="ECO:0000313" key="4">
    <source>
        <dbReference type="Proteomes" id="UP001165085"/>
    </source>
</evidence>
<feature type="signal peptide" evidence="1">
    <location>
        <begin position="1"/>
        <end position="23"/>
    </location>
</feature>
<reference evidence="4" key="1">
    <citation type="journal article" date="2023" name="Commun. Biol.">
        <title>Genome analysis of Parmales, the sister group of diatoms, reveals the evolutionary specialization of diatoms from phago-mixotrophs to photoautotrophs.</title>
        <authorList>
            <person name="Ban H."/>
            <person name="Sato S."/>
            <person name="Yoshikawa S."/>
            <person name="Yamada K."/>
            <person name="Nakamura Y."/>
            <person name="Ichinomiya M."/>
            <person name="Sato N."/>
            <person name="Blanc-Mathieu R."/>
            <person name="Endo H."/>
            <person name="Kuwata A."/>
            <person name="Ogata H."/>
        </authorList>
    </citation>
    <scope>NUCLEOTIDE SEQUENCE [LARGE SCALE GENOMIC DNA]</scope>
    <source>
        <strain evidence="4">NIES 3701</strain>
    </source>
</reference>
<feature type="domain" description="Glucosidase II beta subunit N-terminal" evidence="2">
    <location>
        <begin position="75"/>
        <end position="154"/>
    </location>
</feature>
<dbReference type="InterPro" id="IPR028146">
    <property type="entry name" value="PRKCSH_N"/>
</dbReference>
<evidence type="ECO:0000256" key="1">
    <source>
        <dbReference type="SAM" id="SignalP"/>
    </source>
</evidence>
<organism evidence="3 4">
    <name type="scientific">Triparma strigata</name>
    <dbReference type="NCBI Taxonomy" id="1606541"/>
    <lineage>
        <taxon>Eukaryota</taxon>
        <taxon>Sar</taxon>
        <taxon>Stramenopiles</taxon>
        <taxon>Ochrophyta</taxon>
        <taxon>Bolidophyceae</taxon>
        <taxon>Parmales</taxon>
        <taxon>Triparmaceae</taxon>
        <taxon>Triparma</taxon>
    </lineage>
</organism>
<evidence type="ECO:0000259" key="2">
    <source>
        <dbReference type="Pfam" id="PF12999"/>
    </source>
</evidence>
<dbReference type="GO" id="GO:0017177">
    <property type="term" value="C:glucosidase II complex"/>
    <property type="evidence" value="ECO:0007669"/>
    <property type="project" value="TreeGrafter"/>
</dbReference>
<keyword evidence="1" id="KW-0732">Signal</keyword>
<comment type="caution">
    <text evidence="3">The sequence shown here is derived from an EMBL/GenBank/DDBJ whole genome shotgun (WGS) entry which is preliminary data.</text>
</comment>
<keyword evidence="4" id="KW-1185">Reference proteome</keyword>
<protein>
    <recommendedName>
        <fullName evidence="2">Glucosidase II beta subunit N-terminal domain-containing protein</fullName>
    </recommendedName>
</protein>
<dbReference type="GO" id="GO:0006491">
    <property type="term" value="P:N-glycan processing"/>
    <property type="evidence" value="ECO:0007669"/>
    <property type="project" value="TreeGrafter"/>
</dbReference>
<dbReference type="AlphaFoldDB" id="A0A9W7AH41"/>
<dbReference type="Proteomes" id="UP001165085">
    <property type="component" value="Unassembled WGS sequence"/>
</dbReference>
<dbReference type="PANTHER" id="PTHR12630:SF1">
    <property type="entry name" value="GLUCOSIDASE 2 SUBUNIT BETA"/>
    <property type="match status" value="1"/>
</dbReference>
<sequence length="506" mass="58092">MRSHPLLLCYLLNIFGIFLGVLSLEDFVYDYCDEDELLFQPISRREIPKPKQLSSPSCSGLTLNTFYLCPHSSIRLPLSRLNDTVCDCCDGSDETERRKCPDNCEEISRRVYDKRKDMVNRYTRGKEKKDKAVREYREKRVMEEQKYDSDAMKLINLQDEVRKLKETVDLEQKIIDDERAKRYKEAVESAADKLFSKDSVFFENIELSAVDLNQVLRYLNFLCPASLKATFDSLQIPQPPSPDPPLSHDFSKLLQYFETASLSHPPNSPITNRKKRELTTQISNYNLIPPLPPSLLKSVIASYLTSSKISSVDFQLSLLHSLNPHDSFYIDCSSYLPRNSFKISDEVTLPLRCSSIKDSEIQSRNVKDVNKQNNYNGFGALYNFTPKQAKDIIDSYTSSIDEANRLSILNSSPVTLPSLKASEKSLNDLEVSIKKFEADSVLLNSDASIVVLKDVVINFKDSRYEYYLDVLGKITQKGDRETTLGHYHTNWRDDYGRLIIDYTRGE</sequence>
<gene>
    <name evidence="3" type="ORF">TrST_g4968</name>
</gene>
<dbReference type="InterPro" id="IPR039794">
    <property type="entry name" value="Gtb1-like"/>
</dbReference>